<dbReference type="NCBIfam" id="TIGR01180">
    <property type="entry name" value="aman2_put"/>
    <property type="match status" value="1"/>
</dbReference>
<keyword evidence="5" id="KW-1185">Reference proteome</keyword>
<accession>A0ABP9EYA6</accession>
<dbReference type="InterPro" id="IPR005887">
    <property type="entry name" value="GH92_a_mannosidase_put"/>
</dbReference>
<dbReference type="Gene3D" id="1.20.1050.60">
    <property type="entry name" value="alpha-1,2-mannosidase"/>
    <property type="match status" value="1"/>
</dbReference>
<dbReference type="SUPFAM" id="SSF48208">
    <property type="entry name" value="Six-hairpin glycosidases"/>
    <property type="match status" value="1"/>
</dbReference>
<evidence type="ECO:0000313" key="5">
    <source>
        <dbReference type="Proteomes" id="UP001499988"/>
    </source>
</evidence>
<dbReference type="InterPro" id="IPR041371">
    <property type="entry name" value="GH92_N"/>
</dbReference>
<name>A0ABP9EYA6_9GAMM</name>
<evidence type="ECO:0000259" key="1">
    <source>
        <dbReference type="Pfam" id="PF07971"/>
    </source>
</evidence>
<gene>
    <name evidence="4" type="ORF">GCM10023333_24360</name>
</gene>
<dbReference type="Proteomes" id="UP001499988">
    <property type="component" value="Unassembled WGS sequence"/>
</dbReference>
<dbReference type="PANTHER" id="PTHR12143">
    <property type="entry name" value="PEPTIDE N-GLYCANASE PNGASE -RELATED"/>
    <property type="match status" value="1"/>
</dbReference>
<dbReference type="Gene3D" id="1.20.1610.10">
    <property type="entry name" value="alpha-1,2-mannosidases domains"/>
    <property type="match status" value="1"/>
</dbReference>
<feature type="domain" description="Glycosyl hydrolase family 92 N-terminal" evidence="2">
    <location>
        <begin position="167"/>
        <end position="423"/>
    </location>
</feature>
<dbReference type="PANTHER" id="PTHR12143:SF39">
    <property type="entry name" value="SECRETED PROTEIN"/>
    <property type="match status" value="1"/>
</dbReference>
<dbReference type="EMBL" id="BAABJZ010000082">
    <property type="protein sequence ID" value="GAA4890249.1"/>
    <property type="molecule type" value="Genomic_DNA"/>
</dbReference>
<sequence length="888" mass="99761">MAPLYAVADAPTRPLNLAPLAEVSGDGEHLRALVDGIKLKDGLGEWIGGSPNKWHGEIDYPSVTLTWPKPQTVNTVVIYDRPTLDEHMAAAVLTFSDGSKEHLFAVPNDGSALELVFEPRTVEWMRLDVVDGVGTQIGLSELEVFHQPGAPLTELKPRLELSDWVSHVDPTIETGRGRWFFSTPGSRPFGMVSAAPYTRNKNQGGGGYNYNSDEILGFTQIHNWIMSGINIMPTTGEVDPRLGEQGWKSKFSHDNEIIEAGYHKVFLDRYQTQVEYTSTDRAAFYRLNYEQDAKANLLLQLGGFVGAASYVDPKVTLVSPTRLEGSHGMTDRLWGGPRLSHVFFVIELDRPVDRMDGWVGPEQRFTDIQSFDNPLPEGRIVKDNHRDHITQFMFQDVPEERAGVALAFDAKAGEEVKVKIGISYTSLENARKNLEAELPHWDFDRVRQESRDEWNEWLGKVAIQGGSEDTRIKFYTDLWHVLLGRHKIDDINGEYPSYMGKGDERGIVPLTVQRVPLDEDGQPKHHMYNSDSLWLTMWNLNIIWGLGWPEVMDEFSASMVEYARIGGTLPRGPSAGGYTHIMSGNPASSLITATWQKGLLTKVDADEVYDAMKRTHPRRIKMRNAGIAVQGSFEYWALAQMAKETGRDQDAAEFMAQSHEWKRFYDPDKKLLSGNWMEANDWQGTFGVSHDIPGLSALMGGDEVLAQMLNHAFETERDSDFVFSYGEGKISYANQPGLSSAHVFNHVNHPWLSQYWVRRVSQQAYGGTNPNIGYGGHDEDQGQMGGVSALMKMGLFSLRGTSSAEPRYELTAPEFDEIQIQLDPRYYDGEMFTIKTYNNAPEHPYIQKAKLNGKPLNSYWFSHEAFAAGGVLELWLGAEPNKDWGVEP</sequence>
<dbReference type="Pfam" id="PF07971">
    <property type="entry name" value="Glyco_hydro_92"/>
    <property type="match status" value="1"/>
</dbReference>
<comment type="caution">
    <text evidence="4">The sequence shown here is derived from an EMBL/GenBank/DDBJ whole genome shotgun (WGS) entry which is preliminary data.</text>
</comment>
<feature type="domain" description="DUF7402" evidence="3">
    <location>
        <begin position="62"/>
        <end position="145"/>
    </location>
</feature>
<dbReference type="Pfam" id="PF24135">
    <property type="entry name" value="DUF7402"/>
    <property type="match status" value="1"/>
</dbReference>
<dbReference type="GO" id="GO:0016787">
    <property type="term" value="F:hydrolase activity"/>
    <property type="evidence" value="ECO:0007669"/>
    <property type="project" value="UniProtKB-KW"/>
</dbReference>
<keyword evidence="4" id="KW-0378">Hydrolase</keyword>
<evidence type="ECO:0000259" key="3">
    <source>
        <dbReference type="Pfam" id="PF24135"/>
    </source>
</evidence>
<proteinExistence type="predicted"/>
<evidence type="ECO:0000313" key="4">
    <source>
        <dbReference type="EMBL" id="GAA4890249.1"/>
    </source>
</evidence>
<evidence type="ECO:0000259" key="2">
    <source>
        <dbReference type="Pfam" id="PF17678"/>
    </source>
</evidence>
<dbReference type="InterPro" id="IPR014718">
    <property type="entry name" value="GH-type_carb-bd"/>
</dbReference>
<dbReference type="InterPro" id="IPR050883">
    <property type="entry name" value="PNGase"/>
</dbReference>
<dbReference type="Gene3D" id="3.30.2080.10">
    <property type="entry name" value="GH92 mannosidase domain"/>
    <property type="match status" value="1"/>
</dbReference>
<protein>
    <submittedName>
        <fullName evidence="4">GH92 family glycosyl hydrolase</fullName>
    </submittedName>
</protein>
<feature type="domain" description="Glycosyl hydrolase family 92" evidence="1">
    <location>
        <begin position="429"/>
        <end position="877"/>
    </location>
</feature>
<dbReference type="InterPro" id="IPR008928">
    <property type="entry name" value="6-hairpin_glycosidase_sf"/>
</dbReference>
<dbReference type="RefSeq" id="WP_345335678.1">
    <property type="nucleotide sequence ID" value="NZ_BAABJZ010000082.1"/>
</dbReference>
<dbReference type="Gene3D" id="2.70.98.10">
    <property type="match status" value="1"/>
</dbReference>
<dbReference type="InterPro" id="IPR012939">
    <property type="entry name" value="Glyco_hydro_92"/>
</dbReference>
<organism evidence="4 5">
    <name type="scientific">Ferrimonas pelagia</name>
    <dbReference type="NCBI Taxonomy" id="1177826"/>
    <lineage>
        <taxon>Bacteria</taxon>
        <taxon>Pseudomonadati</taxon>
        <taxon>Pseudomonadota</taxon>
        <taxon>Gammaproteobacteria</taxon>
        <taxon>Alteromonadales</taxon>
        <taxon>Ferrimonadaceae</taxon>
        <taxon>Ferrimonas</taxon>
    </lineage>
</organism>
<reference evidence="5" key="1">
    <citation type="journal article" date="2019" name="Int. J. Syst. Evol. Microbiol.">
        <title>The Global Catalogue of Microorganisms (GCM) 10K type strain sequencing project: providing services to taxonomists for standard genome sequencing and annotation.</title>
        <authorList>
            <consortium name="The Broad Institute Genomics Platform"/>
            <consortium name="The Broad Institute Genome Sequencing Center for Infectious Disease"/>
            <person name="Wu L."/>
            <person name="Ma J."/>
        </authorList>
    </citation>
    <scope>NUCLEOTIDE SEQUENCE [LARGE SCALE GENOMIC DNA]</scope>
    <source>
        <strain evidence="5">JCM 18401</strain>
    </source>
</reference>
<dbReference type="InterPro" id="IPR055826">
    <property type="entry name" value="DUF7402"/>
</dbReference>
<dbReference type="Pfam" id="PF17678">
    <property type="entry name" value="Glyco_hydro_92N"/>
    <property type="match status" value="1"/>
</dbReference>